<feature type="compositionally biased region" description="Basic residues" evidence="1">
    <location>
        <begin position="1"/>
        <end position="10"/>
    </location>
</feature>
<protein>
    <recommendedName>
        <fullName evidence="4">HTH psq-type domain-containing protein</fullName>
    </recommendedName>
</protein>
<sequence>MIPPHTRQRLVHQTPGQSENPNLSPWRSIASMFGIPKTTLSRKILLERRKNVGAIETCCRDHSKMGFPISDLPEVLLKTRILKYASDCNNEGPVKNKEEGQLFS</sequence>
<accession>A0ABQ9YU00</accession>
<dbReference type="EMBL" id="JAOYFB010000001">
    <property type="protein sequence ID" value="KAK4004031.1"/>
    <property type="molecule type" value="Genomic_DNA"/>
</dbReference>
<evidence type="ECO:0000313" key="2">
    <source>
        <dbReference type="EMBL" id="KAK4004031.1"/>
    </source>
</evidence>
<name>A0ABQ9YU00_9CRUS</name>
<feature type="compositionally biased region" description="Polar residues" evidence="1">
    <location>
        <begin position="14"/>
        <end position="25"/>
    </location>
</feature>
<organism evidence="2 3">
    <name type="scientific">Daphnia magna</name>
    <dbReference type="NCBI Taxonomy" id="35525"/>
    <lineage>
        <taxon>Eukaryota</taxon>
        <taxon>Metazoa</taxon>
        <taxon>Ecdysozoa</taxon>
        <taxon>Arthropoda</taxon>
        <taxon>Crustacea</taxon>
        <taxon>Branchiopoda</taxon>
        <taxon>Diplostraca</taxon>
        <taxon>Cladocera</taxon>
        <taxon>Anomopoda</taxon>
        <taxon>Daphniidae</taxon>
        <taxon>Daphnia</taxon>
    </lineage>
</organism>
<feature type="region of interest" description="Disordered" evidence="1">
    <location>
        <begin position="1"/>
        <end position="25"/>
    </location>
</feature>
<dbReference type="Proteomes" id="UP001234178">
    <property type="component" value="Unassembled WGS sequence"/>
</dbReference>
<reference evidence="2 3" key="1">
    <citation type="journal article" date="2023" name="Nucleic Acids Res.">
        <title>The hologenome of Daphnia magna reveals possible DNA methylation and microbiome-mediated evolution of the host genome.</title>
        <authorList>
            <person name="Chaturvedi A."/>
            <person name="Li X."/>
            <person name="Dhandapani V."/>
            <person name="Marshall H."/>
            <person name="Kissane S."/>
            <person name="Cuenca-Cambronero M."/>
            <person name="Asole G."/>
            <person name="Calvet F."/>
            <person name="Ruiz-Romero M."/>
            <person name="Marangio P."/>
            <person name="Guigo R."/>
            <person name="Rago D."/>
            <person name="Mirbahai L."/>
            <person name="Eastwood N."/>
            <person name="Colbourne J.K."/>
            <person name="Zhou J."/>
            <person name="Mallon E."/>
            <person name="Orsini L."/>
        </authorList>
    </citation>
    <scope>NUCLEOTIDE SEQUENCE [LARGE SCALE GENOMIC DNA]</scope>
    <source>
        <strain evidence="2">LRV0_1</strain>
    </source>
</reference>
<comment type="caution">
    <text evidence="2">The sequence shown here is derived from an EMBL/GenBank/DDBJ whole genome shotgun (WGS) entry which is preliminary data.</text>
</comment>
<evidence type="ECO:0000313" key="3">
    <source>
        <dbReference type="Proteomes" id="UP001234178"/>
    </source>
</evidence>
<evidence type="ECO:0000256" key="1">
    <source>
        <dbReference type="SAM" id="MobiDB-lite"/>
    </source>
</evidence>
<keyword evidence="3" id="KW-1185">Reference proteome</keyword>
<proteinExistence type="predicted"/>
<evidence type="ECO:0008006" key="4">
    <source>
        <dbReference type="Google" id="ProtNLM"/>
    </source>
</evidence>
<gene>
    <name evidence="2" type="ORF">OUZ56_005774</name>
</gene>